<reference evidence="1" key="1">
    <citation type="submission" date="2021-01" db="EMBL/GenBank/DDBJ databases">
        <title>Whole genome shotgun sequence of Actinoplanes rishiriensis NBRC 108556.</title>
        <authorList>
            <person name="Komaki H."/>
            <person name="Tamura T."/>
        </authorList>
    </citation>
    <scope>NUCLEOTIDE SEQUENCE</scope>
    <source>
        <strain evidence="1">NBRC 108556</strain>
    </source>
</reference>
<organism evidence="1 2">
    <name type="scientific">Paractinoplanes rishiriensis</name>
    <dbReference type="NCBI Taxonomy" id="1050105"/>
    <lineage>
        <taxon>Bacteria</taxon>
        <taxon>Bacillati</taxon>
        <taxon>Actinomycetota</taxon>
        <taxon>Actinomycetes</taxon>
        <taxon>Micromonosporales</taxon>
        <taxon>Micromonosporaceae</taxon>
        <taxon>Paractinoplanes</taxon>
    </lineage>
</organism>
<keyword evidence="2" id="KW-1185">Reference proteome</keyword>
<protein>
    <recommendedName>
        <fullName evidence="3">NlpC/P60 domain-containing protein</fullName>
    </recommendedName>
</protein>
<evidence type="ECO:0008006" key="3">
    <source>
        <dbReference type="Google" id="ProtNLM"/>
    </source>
</evidence>
<dbReference type="InterPro" id="IPR038765">
    <property type="entry name" value="Papain-like_cys_pep_sf"/>
</dbReference>
<dbReference type="Proteomes" id="UP000636960">
    <property type="component" value="Unassembled WGS sequence"/>
</dbReference>
<evidence type="ECO:0000313" key="2">
    <source>
        <dbReference type="Proteomes" id="UP000636960"/>
    </source>
</evidence>
<dbReference type="RefSeq" id="WP_203791427.1">
    <property type="nucleotide sequence ID" value="NZ_BOMV01000128.1"/>
</dbReference>
<gene>
    <name evidence="1" type="ORF">Ari01nite_97610</name>
</gene>
<evidence type="ECO:0000313" key="1">
    <source>
        <dbReference type="EMBL" id="GIF02297.1"/>
    </source>
</evidence>
<dbReference type="Gene3D" id="3.90.1720.10">
    <property type="entry name" value="endopeptidase domain like (from Nostoc punctiforme)"/>
    <property type="match status" value="1"/>
</dbReference>
<comment type="caution">
    <text evidence="1">The sequence shown here is derived from an EMBL/GenBank/DDBJ whole genome shotgun (WGS) entry which is preliminary data.</text>
</comment>
<dbReference type="SUPFAM" id="SSF54001">
    <property type="entry name" value="Cysteine proteinases"/>
    <property type="match status" value="1"/>
</dbReference>
<proteinExistence type="predicted"/>
<name>A0A919KDD6_9ACTN</name>
<sequence>MTTRVLYALFAVAIGTVALCATGGAMLLGGGAGSPCTMPLAGSSAHPATVRSYDSEQVANAATIISVGATDGIPVRGWVIAVAVALQESTLYNIDHGDRDSLGLFQQRPSQGWGTPIQLLDPIYASRRFYQKLVAIPNWQNLELTDAGQRVQISAYPDAYAKWEPDATMLVTTTTISANASDPSLDGLGACPDPCLTGSASYPSTGPRGCIGGAPYVLARAETWLHAWGGGPVPYLSSGNPTNWFRGYRRDCSGYVSMALGLDGPGLNTAGLANASTPISKQQLRAGDLLINTAPDLRGHVVLFDRWTDATKTSYLGYEQSGDGGTHHRAIPFPYFGRYPMGLYRLRQ</sequence>
<dbReference type="AlphaFoldDB" id="A0A919KDD6"/>
<dbReference type="EMBL" id="BOMV01000128">
    <property type="protein sequence ID" value="GIF02297.1"/>
    <property type="molecule type" value="Genomic_DNA"/>
</dbReference>
<accession>A0A919KDD6</accession>